<dbReference type="OrthoDB" id="9848481at2"/>
<evidence type="ECO:0000313" key="2">
    <source>
        <dbReference type="Proteomes" id="UP000290287"/>
    </source>
</evidence>
<dbReference type="EMBL" id="PEIB01000034">
    <property type="protein sequence ID" value="RXJ71678.1"/>
    <property type="molecule type" value="Genomic_DNA"/>
</dbReference>
<sequence>MQSTPTLKDIIDGFPSISCDNAQKLESLLDKIDCPDDFRAFGLVIDKLKRLSADFHESFYRVFGLSIDDSFYAELININSSIYDSCRNNKPAKGWKSQRPIYDLLLTFSSLKESFSVSPLLCFLNHYFEHESEVKNADKEEESVRAFRLLYLDREFEQDCLNSHDTKIILKNLKAFKDKLMQREESDRPKSVINYTRDLIHFYQLNWKHKTSIRRLPKARLRASYSRRKIERVIGEDDIYTQALKNLKPNEFSLQSGISELEDYPPLLLVKHEPEVDEKLKHEIPSVSLIKDRHIDQLKSRTITKKIRRSHNLTLMSRHIFQPHELHYLWSSLMSSRKTVHHGVSGSVVRRLILLMLFSPGIRIQHDNLW</sequence>
<evidence type="ECO:0000313" key="1">
    <source>
        <dbReference type="EMBL" id="RXJ71678.1"/>
    </source>
</evidence>
<dbReference type="Proteomes" id="UP000290287">
    <property type="component" value="Unassembled WGS sequence"/>
</dbReference>
<name>A0A4V1LSH1_9GAMM</name>
<keyword evidence="2" id="KW-1185">Reference proteome</keyword>
<accession>A0A4V1LSH1</accession>
<gene>
    <name evidence="1" type="ORF">CS022_20280</name>
</gene>
<reference evidence="1 2" key="1">
    <citation type="submission" date="2017-10" db="EMBL/GenBank/DDBJ databases">
        <title>Nyctiphanis sp. nov., isolated from the stomach of the euphausiid Nyctiphanes simplex (Hansen, 1911) in the Gulf of California.</title>
        <authorList>
            <person name="Gomez-Gil B."/>
            <person name="Aguilar-Mendez M."/>
            <person name="Lopez-Cortes A."/>
            <person name="Gomez-Gutierrez J."/>
            <person name="Roque A."/>
            <person name="Lang E."/>
            <person name="Gonzalez-Castillo A."/>
        </authorList>
    </citation>
    <scope>NUCLEOTIDE SEQUENCE [LARGE SCALE GENOMIC DNA]</scope>
    <source>
        <strain evidence="1 2">CAIM 600</strain>
    </source>
</reference>
<comment type="caution">
    <text evidence="1">The sequence shown here is derived from an EMBL/GenBank/DDBJ whole genome shotgun (WGS) entry which is preliminary data.</text>
</comment>
<organism evidence="1 2">
    <name type="scientific">Veronia nyctiphanis</name>
    <dbReference type="NCBI Taxonomy" id="1278244"/>
    <lineage>
        <taxon>Bacteria</taxon>
        <taxon>Pseudomonadati</taxon>
        <taxon>Pseudomonadota</taxon>
        <taxon>Gammaproteobacteria</taxon>
        <taxon>Vibrionales</taxon>
        <taxon>Vibrionaceae</taxon>
        <taxon>Veronia</taxon>
    </lineage>
</organism>
<proteinExistence type="predicted"/>
<dbReference type="RefSeq" id="WP_129123756.1">
    <property type="nucleotide sequence ID" value="NZ_PEIB01000034.1"/>
</dbReference>
<protein>
    <submittedName>
        <fullName evidence="1">Uncharacterized protein</fullName>
    </submittedName>
</protein>
<dbReference type="AlphaFoldDB" id="A0A4V1LSH1"/>